<evidence type="ECO:0000313" key="3">
    <source>
        <dbReference type="Proteomes" id="UP000886523"/>
    </source>
</evidence>
<sequence>MTTKILVTGASGVLGAAVYKAFTRAGYQVKGLAHSRPTSELEAIDLIDVSQVENLISTFAPLWVLHCAAERRPDVAQKRPGATHELNAAVPQLLAKLSGSERHPFTLIYISTDYVFDGTSPPYRVTDKPNPLQFYGQTKLAGEEAVLSVQSNLGARVVLRVPVLYGPVRVPSDSAINILLDVVRDQSGKQYNMDHLATRYPTNVLDVADFLVRLAEKYRPGGTIPPILHYSAPEPYTKYEICLVLAELLGLPHGHITPDTNEPAGAVTRPKDCHLSVDVIEKQEPEGLGMDVGSRDFRGWWSAELSPQRT</sequence>
<name>A0A9P6E0D2_9AGAM</name>
<dbReference type="FunFam" id="3.40.50.720:FF:000357">
    <property type="entry name" value="Methionine adenosyltransferase 2 subunit beta"/>
    <property type="match status" value="1"/>
</dbReference>
<dbReference type="PANTHER" id="PTHR10491:SF4">
    <property type="entry name" value="METHIONINE ADENOSYLTRANSFERASE 2 SUBUNIT BETA"/>
    <property type="match status" value="1"/>
</dbReference>
<dbReference type="OrthoDB" id="6235964at2759"/>
<dbReference type="CDD" id="cd05254">
    <property type="entry name" value="dTDP_HR_like_SDR_e"/>
    <property type="match status" value="1"/>
</dbReference>
<accession>A0A9P6E0D2</accession>
<protein>
    <recommendedName>
        <fullName evidence="1">RmlD-like substrate binding domain-containing protein</fullName>
    </recommendedName>
</protein>
<keyword evidence="3" id="KW-1185">Reference proteome</keyword>
<dbReference type="AlphaFoldDB" id="A0A9P6E0D2"/>
<dbReference type="GO" id="GO:0006556">
    <property type="term" value="P:S-adenosylmethionine biosynthetic process"/>
    <property type="evidence" value="ECO:0007669"/>
    <property type="project" value="TreeGrafter"/>
</dbReference>
<dbReference type="Proteomes" id="UP000886523">
    <property type="component" value="Unassembled WGS sequence"/>
</dbReference>
<organism evidence="2 3">
    <name type="scientific">Hydnum rufescens UP504</name>
    <dbReference type="NCBI Taxonomy" id="1448309"/>
    <lineage>
        <taxon>Eukaryota</taxon>
        <taxon>Fungi</taxon>
        <taxon>Dikarya</taxon>
        <taxon>Basidiomycota</taxon>
        <taxon>Agaricomycotina</taxon>
        <taxon>Agaricomycetes</taxon>
        <taxon>Cantharellales</taxon>
        <taxon>Hydnaceae</taxon>
        <taxon>Hydnum</taxon>
    </lineage>
</organism>
<dbReference type="Gene3D" id="3.40.50.720">
    <property type="entry name" value="NAD(P)-binding Rossmann-like Domain"/>
    <property type="match status" value="1"/>
</dbReference>
<dbReference type="InterPro" id="IPR036291">
    <property type="entry name" value="NAD(P)-bd_dom_sf"/>
</dbReference>
<dbReference type="InterPro" id="IPR029903">
    <property type="entry name" value="RmlD-like-bd"/>
</dbReference>
<dbReference type="InterPro" id="IPR005913">
    <property type="entry name" value="dTDP_dehydrorham_reduct"/>
</dbReference>
<dbReference type="Pfam" id="PF04321">
    <property type="entry name" value="RmlD_sub_bind"/>
    <property type="match status" value="1"/>
</dbReference>
<proteinExistence type="predicted"/>
<dbReference type="EMBL" id="MU128930">
    <property type="protein sequence ID" value="KAF9517658.1"/>
    <property type="molecule type" value="Genomic_DNA"/>
</dbReference>
<dbReference type="PANTHER" id="PTHR10491">
    <property type="entry name" value="DTDP-4-DEHYDRORHAMNOSE REDUCTASE"/>
    <property type="match status" value="1"/>
</dbReference>
<gene>
    <name evidence="2" type="ORF">BS47DRAFT_471180</name>
</gene>
<dbReference type="GO" id="GO:0048270">
    <property type="term" value="F:methionine adenosyltransferase regulator activity"/>
    <property type="evidence" value="ECO:0007669"/>
    <property type="project" value="TreeGrafter"/>
</dbReference>
<comment type="caution">
    <text evidence="2">The sequence shown here is derived from an EMBL/GenBank/DDBJ whole genome shotgun (WGS) entry which is preliminary data.</text>
</comment>
<dbReference type="SUPFAM" id="SSF51735">
    <property type="entry name" value="NAD(P)-binding Rossmann-fold domains"/>
    <property type="match status" value="1"/>
</dbReference>
<evidence type="ECO:0000259" key="1">
    <source>
        <dbReference type="Pfam" id="PF04321"/>
    </source>
</evidence>
<feature type="domain" description="RmlD-like substrate binding" evidence="1">
    <location>
        <begin position="4"/>
        <end position="282"/>
    </location>
</feature>
<reference evidence="2" key="1">
    <citation type="journal article" date="2020" name="Nat. Commun.">
        <title>Large-scale genome sequencing of mycorrhizal fungi provides insights into the early evolution of symbiotic traits.</title>
        <authorList>
            <person name="Miyauchi S."/>
            <person name="Kiss E."/>
            <person name="Kuo A."/>
            <person name="Drula E."/>
            <person name="Kohler A."/>
            <person name="Sanchez-Garcia M."/>
            <person name="Morin E."/>
            <person name="Andreopoulos B."/>
            <person name="Barry K.W."/>
            <person name="Bonito G."/>
            <person name="Buee M."/>
            <person name="Carver A."/>
            <person name="Chen C."/>
            <person name="Cichocki N."/>
            <person name="Clum A."/>
            <person name="Culley D."/>
            <person name="Crous P.W."/>
            <person name="Fauchery L."/>
            <person name="Girlanda M."/>
            <person name="Hayes R.D."/>
            <person name="Keri Z."/>
            <person name="LaButti K."/>
            <person name="Lipzen A."/>
            <person name="Lombard V."/>
            <person name="Magnuson J."/>
            <person name="Maillard F."/>
            <person name="Murat C."/>
            <person name="Nolan M."/>
            <person name="Ohm R.A."/>
            <person name="Pangilinan J."/>
            <person name="Pereira M.F."/>
            <person name="Perotto S."/>
            <person name="Peter M."/>
            <person name="Pfister S."/>
            <person name="Riley R."/>
            <person name="Sitrit Y."/>
            <person name="Stielow J.B."/>
            <person name="Szollosi G."/>
            <person name="Zifcakova L."/>
            <person name="Stursova M."/>
            <person name="Spatafora J.W."/>
            <person name="Tedersoo L."/>
            <person name="Vaario L.M."/>
            <person name="Yamada A."/>
            <person name="Yan M."/>
            <person name="Wang P."/>
            <person name="Xu J."/>
            <person name="Bruns T."/>
            <person name="Baldrian P."/>
            <person name="Vilgalys R."/>
            <person name="Dunand C."/>
            <person name="Henrissat B."/>
            <person name="Grigoriev I.V."/>
            <person name="Hibbett D."/>
            <person name="Nagy L.G."/>
            <person name="Martin F.M."/>
        </authorList>
    </citation>
    <scope>NUCLEOTIDE SEQUENCE</scope>
    <source>
        <strain evidence="2">UP504</strain>
    </source>
</reference>
<dbReference type="GO" id="GO:0048269">
    <property type="term" value="C:methionine adenosyltransferase complex"/>
    <property type="evidence" value="ECO:0007669"/>
    <property type="project" value="TreeGrafter"/>
</dbReference>
<evidence type="ECO:0000313" key="2">
    <source>
        <dbReference type="EMBL" id="KAF9517658.1"/>
    </source>
</evidence>